<dbReference type="Pfam" id="PF04083">
    <property type="entry name" value="Abhydro_lipase"/>
    <property type="match status" value="1"/>
</dbReference>
<keyword evidence="3" id="KW-1185">Reference proteome</keyword>
<dbReference type="OrthoDB" id="9974421at2759"/>
<organism evidence="2 3">
    <name type="scientific">Asbolus verrucosus</name>
    <name type="common">Desert ironclad beetle</name>
    <dbReference type="NCBI Taxonomy" id="1661398"/>
    <lineage>
        <taxon>Eukaryota</taxon>
        <taxon>Metazoa</taxon>
        <taxon>Ecdysozoa</taxon>
        <taxon>Arthropoda</taxon>
        <taxon>Hexapoda</taxon>
        <taxon>Insecta</taxon>
        <taxon>Pterygota</taxon>
        <taxon>Neoptera</taxon>
        <taxon>Endopterygota</taxon>
        <taxon>Coleoptera</taxon>
        <taxon>Polyphaga</taxon>
        <taxon>Cucujiformia</taxon>
        <taxon>Tenebrionidae</taxon>
        <taxon>Pimeliinae</taxon>
        <taxon>Asbolus</taxon>
    </lineage>
</organism>
<dbReference type="Gene3D" id="3.40.50.1820">
    <property type="entry name" value="alpha/beta hydrolase"/>
    <property type="match status" value="1"/>
</dbReference>
<dbReference type="STRING" id="1661398.A0A482W5Z0"/>
<dbReference type="PANTHER" id="PTHR11005">
    <property type="entry name" value="LYSOSOMAL ACID LIPASE-RELATED"/>
    <property type="match status" value="1"/>
</dbReference>
<dbReference type="EMBL" id="QDEB01026861">
    <property type="protein sequence ID" value="RZC40345.1"/>
    <property type="molecule type" value="Genomic_DNA"/>
</dbReference>
<dbReference type="AlphaFoldDB" id="A0A482W5Z0"/>
<name>A0A482W5Z0_ASBVE</name>
<evidence type="ECO:0000313" key="2">
    <source>
        <dbReference type="EMBL" id="RZC40345.1"/>
    </source>
</evidence>
<feature type="non-terminal residue" evidence="2">
    <location>
        <position position="1"/>
    </location>
</feature>
<dbReference type="InterPro" id="IPR006693">
    <property type="entry name" value="AB_hydrolase_lipase"/>
</dbReference>
<accession>A0A482W5Z0</accession>
<dbReference type="SUPFAM" id="SSF53474">
    <property type="entry name" value="alpha/beta-Hydrolases"/>
    <property type="match status" value="1"/>
</dbReference>
<proteinExistence type="predicted"/>
<reference evidence="2 3" key="1">
    <citation type="submission" date="2017-03" db="EMBL/GenBank/DDBJ databases">
        <title>Genome of the blue death feigning beetle - Asbolus verrucosus.</title>
        <authorList>
            <person name="Rider S.D."/>
        </authorList>
    </citation>
    <scope>NUCLEOTIDE SEQUENCE [LARGE SCALE GENOMIC DNA]</scope>
    <source>
        <strain evidence="2">Butters</strain>
        <tissue evidence="2">Head and leg muscle</tissue>
    </source>
</reference>
<sequence>KFEDYRTIQQNPNCWYNPDVGASPGKIAKRYGYPFESYKITTEDGYVVSLFRIPHNGSEINKKRPSIFLQHGLAADASTWMVLGLKSIVFIYANNGYDVWISNSRGTKYSAKHLKYTVYDPEYWNFRTGQKITYIGHSMGTTMSYVYASLKPEHANIHLKSIVSLAPVAYMDHITPLAKAIVPFRYLIWQCVQTFGGWQQVTTKKKQIKFNNWFMTFQEAFPVITSNFPSGFSLKTLLHYAQIINTTHRFQFFDYGPDLNLKLYNSSVPPEYPLSNIKLPVHLFYGKRDPVSHEKVKHNN</sequence>
<evidence type="ECO:0000313" key="3">
    <source>
        <dbReference type="Proteomes" id="UP000292052"/>
    </source>
</evidence>
<dbReference type="GO" id="GO:0006629">
    <property type="term" value="P:lipid metabolic process"/>
    <property type="evidence" value="ECO:0007669"/>
    <property type="project" value="InterPro"/>
</dbReference>
<gene>
    <name evidence="2" type="ORF">BDFB_005183</name>
</gene>
<feature type="non-terminal residue" evidence="2">
    <location>
        <position position="300"/>
    </location>
</feature>
<comment type="caution">
    <text evidence="2">The sequence shown here is derived from an EMBL/GenBank/DDBJ whole genome shotgun (WGS) entry which is preliminary data.</text>
</comment>
<protein>
    <submittedName>
        <fullName evidence="2">Abhydro lipase domain containing protein</fullName>
    </submittedName>
</protein>
<feature type="domain" description="Partial AB-hydrolase lipase" evidence="1">
    <location>
        <begin position="26"/>
        <end position="82"/>
    </location>
</feature>
<dbReference type="Proteomes" id="UP000292052">
    <property type="component" value="Unassembled WGS sequence"/>
</dbReference>
<dbReference type="InterPro" id="IPR029058">
    <property type="entry name" value="AB_hydrolase_fold"/>
</dbReference>
<evidence type="ECO:0000259" key="1">
    <source>
        <dbReference type="Pfam" id="PF04083"/>
    </source>
</evidence>